<dbReference type="Gene3D" id="2.40.50.690">
    <property type="match status" value="1"/>
</dbReference>
<evidence type="ECO:0000256" key="18">
    <source>
        <dbReference type="RuleBase" id="RU003901"/>
    </source>
</evidence>
<dbReference type="Pfam" id="PF17216">
    <property type="entry name" value="Rrp44_CSD1"/>
    <property type="match status" value="1"/>
</dbReference>
<dbReference type="InterPro" id="IPR001900">
    <property type="entry name" value="RNase_II/R"/>
</dbReference>
<evidence type="ECO:0000256" key="16">
    <source>
        <dbReference type="ARBA" id="ARBA00023242"/>
    </source>
</evidence>
<dbReference type="PANTHER" id="PTHR23355:SF30">
    <property type="entry name" value="DIS3-LIKE EXONUCLEASE 1"/>
    <property type="match status" value="1"/>
</dbReference>
<evidence type="ECO:0000256" key="1">
    <source>
        <dbReference type="ARBA" id="ARBA00001849"/>
    </source>
</evidence>
<keyword evidence="15" id="KW-0694">RNA-binding</keyword>
<evidence type="ECO:0000256" key="3">
    <source>
        <dbReference type="ARBA" id="ARBA00004123"/>
    </source>
</evidence>
<dbReference type="RefSeq" id="XP_002680425.1">
    <property type="nucleotide sequence ID" value="XM_002680379.1"/>
</dbReference>
<evidence type="ECO:0000256" key="8">
    <source>
        <dbReference type="ARBA" id="ARBA00022490"/>
    </source>
</evidence>
<dbReference type="EC" id="3.1.13.1" evidence="6"/>
<keyword evidence="8" id="KW-0963">Cytoplasm</keyword>
<dbReference type="VEuPathDB" id="AmoebaDB:NAEGRDRAFT_31387"/>
<evidence type="ECO:0000256" key="4">
    <source>
        <dbReference type="ARBA" id="ARBA00004496"/>
    </source>
</evidence>
<keyword evidence="16" id="KW-0539">Nucleus</keyword>
<dbReference type="GO" id="GO:0000176">
    <property type="term" value="C:nuclear exosome (RNase complex)"/>
    <property type="evidence" value="ECO:0007669"/>
    <property type="project" value="UniProtKB-ARBA"/>
</dbReference>
<comment type="cofactor">
    <cofactor evidence="2">
        <name>Mg(2+)</name>
        <dbReference type="ChEBI" id="CHEBI:18420"/>
    </cofactor>
</comment>
<evidence type="ECO:0000256" key="14">
    <source>
        <dbReference type="ARBA" id="ARBA00022842"/>
    </source>
</evidence>
<dbReference type="STRING" id="5762.D2V5N5"/>
<dbReference type="GO" id="GO:0005737">
    <property type="term" value="C:cytoplasm"/>
    <property type="evidence" value="ECO:0007669"/>
    <property type="project" value="UniProtKB-SubCell"/>
</dbReference>
<evidence type="ECO:0000256" key="10">
    <source>
        <dbReference type="ARBA" id="ARBA00022722"/>
    </source>
</evidence>
<evidence type="ECO:0000313" key="21">
    <source>
        <dbReference type="Proteomes" id="UP000006671"/>
    </source>
</evidence>
<dbReference type="InterPro" id="IPR012340">
    <property type="entry name" value="NA-bd_OB-fold"/>
</dbReference>
<evidence type="ECO:0000256" key="11">
    <source>
        <dbReference type="ARBA" id="ARBA00022801"/>
    </source>
</evidence>
<reference evidence="20 21" key="1">
    <citation type="journal article" date="2010" name="Cell">
        <title>The genome of Naegleria gruberi illuminates early eukaryotic versatility.</title>
        <authorList>
            <person name="Fritz-Laylin L.K."/>
            <person name="Prochnik S.E."/>
            <person name="Ginger M.L."/>
            <person name="Dacks J.B."/>
            <person name="Carpenter M.L."/>
            <person name="Field M.C."/>
            <person name="Kuo A."/>
            <person name="Paredez A."/>
            <person name="Chapman J."/>
            <person name="Pham J."/>
            <person name="Shu S."/>
            <person name="Neupane R."/>
            <person name="Cipriano M."/>
            <person name="Mancuso J."/>
            <person name="Tu H."/>
            <person name="Salamov A."/>
            <person name="Lindquist E."/>
            <person name="Shapiro H."/>
            <person name="Lucas S."/>
            <person name="Grigoriev I.V."/>
            <person name="Cande W.Z."/>
            <person name="Fulton C."/>
            <person name="Rokhsar D.S."/>
            <person name="Dawson S.C."/>
        </authorList>
    </citation>
    <scope>NUCLEOTIDE SEQUENCE [LARGE SCALE GENOMIC DNA]</scope>
    <source>
        <strain evidence="20 21">NEG-M</strain>
    </source>
</reference>
<keyword evidence="12" id="KW-0271">Exosome</keyword>
<dbReference type="GO" id="GO:0008859">
    <property type="term" value="F:exoribonuclease II activity"/>
    <property type="evidence" value="ECO:0007669"/>
    <property type="project" value="UniProtKB-EC"/>
</dbReference>
<evidence type="ECO:0000259" key="19">
    <source>
        <dbReference type="SMART" id="SM00955"/>
    </source>
</evidence>
<protein>
    <recommendedName>
        <fullName evidence="7">DIS3-like exonuclease 1</fullName>
        <ecNumber evidence="6">3.1.13.1</ecNumber>
    </recommendedName>
    <alternativeName>
        <fullName evidence="17">Ribosomal RNA-processing protein 44</fullName>
    </alternativeName>
</protein>
<dbReference type="GO" id="GO:0003723">
    <property type="term" value="F:RNA binding"/>
    <property type="evidence" value="ECO:0007669"/>
    <property type="project" value="UniProtKB-KW"/>
</dbReference>
<dbReference type="InterPro" id="IPR022966">
    <property type="entry name" value="RNase_II/R_CS"/>
</dbReference>
<dbReference type="GeneID" id="8849236"/>
<dbReference type="Gene3D" id="3.40.50.1010">
    <property type="entry name" value="5'-nuclease"/>
    <property type="match status" value="1"/>
</dbReference>
<sequence length="880" mass="101316">MSGVLHHQSLLKVFHVKAKKTGNIVRVTREVYTRDDIYCQSRSCKLCNHTNPTLINNGTLVHYLVPTCEVILKYLEIFEVNVLKNVVFCETLFEYIHDNVKHSNKMTGSIKAIIADKNNRKSILYSNEHSNRTLITPRTESETIEMRNERAILKTADWYASHLKESKIIICLLAIDEEQCKRLNELKDQSLENLKIMTLKEYLANKEYYKQDASRIDLEQLYENVTITKEHETVDDNEFGYQDYLTLDVIEPGLNSGKYYKGVLRVNQYNSRNAHIKTTMKQNNGIIEEDVSVRVLVEGSADRNRAVHGDMVVIELKPKSEWKKIGSDESRTEPVGRVVAVLERNWREYVACLEESKNNTGDYLLAIPIDSRIPKIRIKTKQKNVLENMRLIVRISDWEKKSKYPSGYYVRTLGPIGDLDTETEGLLVENQLFTSTLPFSDLALSELPPVSSGAEFKIPQAEIQKRRDIRKTHLVCSIDPIGCEDIDDALSVKKLSNGNIEVGVHIADVSYYIKYDGYLDLEARRRSTTVYLIDRRLDMIPTLLSADLCSIRQGQDRLCVSVFWEFNKEGEVVDTWYGRTILNSKYALHYEQADELLKKDIGALQQLGTLIQKKRLKDGALELNDLEAVSFKLDNAKNPVKIETKDDLLIHHTVAEWMILANAYVAKKIYDSFPVAACLRRHPYPMKDKFQQVIKVAGSRGFEIDLESGNSLSNSLDRAEDPEDKYVNLLIRSLTTRAMSEAEYFSTGTLPVDDFVHYGLALQFYTHFTSPIRRYADIVVHRLLLWAINNEPNPFSTSKLDEMSKYMNNVNRASKLAQMESSEWFKANYFREHKDTIEDAIIFNIKSNAIYIFIPTFRIKGIIYFTTKEGEFIIPETEQK</sequence>
<evidence type="ECO:0000313" key="20">
    <source>
        <dbReference type="EMBL" id="EFC47681.1"/>
    </source>
</evidence>
<keyword evidence="9" id="KW-0698">rRNA processing</keyword>
<dbReference type="FunFam" id="2.40.50.700:FF:000001">
    <property type="entry name" value="Exosome complex exonuclease exoribonuclease (Rrp44)"/>
    <property type="match status" value="1"/>
</dbReference>
<dbReference type="Gene3D" id="2.40.50.140">
    <property type="entry name" value="Nucleic acid-binding proteins"/>
    <property type="match status" value="1"/>
</dbReference>
<dbReference type="KEGG" id="ngr:NAEGRDRAFT_31387"/>
<evidence type="ECO:0000256" key="12">
    <source>
        <dbReference type="ARBA" id="ARBA00022835"/>
    </source>
</evidence>
<gene>
    <name evidence="20" type="ORF">NAEGRDRAFT_31387</name>
</gene>
<evidence type="ECO:0000256" key="2">
    <source>
        <dbReference type="ARBA" id="ARBA00001946"/>
    </source>
</evidence>
<dbReference type="Proteomes" id="UP000006671">
    <property type="component" value="Unassembled WGS sequence"/>
</dbReference>
<evidence type="ECO:0000256" key="17">
    <source>
        <dbReference type="ARBA" id="ARBA00077930"/>
    </source>
</evidence>
<keyword evidence="21" id="KW-1185">Reference proteome</keyword>
<dbReference type="InterPro" id="IPR050180">
    <property type="entry name" value="RNR_Ribonuclease"/>
</dbReference>
<dbReference type="PANTHER" id="PTHR23355">
    <property type="entry name" value="RIBONUCLEASE"/>
    <property type="match status" value="1"/>
</dbReference>
<dbReference type="eggNOG" id="KOG2102">
    <property type="taxonomic scope" value="Eukaryota"/>
</dbReference>
<evidence type="ECO:0000256" key="7">
    <source>
        <dbReference type="ARBA" id="ARBA00016366"/>
    </source>
</evidence>
<dbReference type="InParanoid" id="D2V5N5"/>
<name>D2V5N5_NAEGR</name>
<dbReference type="SMART" id="SM00955">
    <property type="entry name" value="RNB"/>
    <property type="match status" value="1"/>
</dbReference>
<accession>D2V5N5</accession>
<comment type="catalytic activity">
    <reaction evidence="1">
        <text>Exonucleolytic cleavage in the 3'- to 5'-direction to yield nucleoside 5'-phosphates.</text>
        <dbReference type="EC" id="3.1.13.1"/>
    </reaction>
</comment>
<dbReference type="EMBL" id="GG738853">
    <property type="protein sequence ID" value="EFC47681.1"/>
    <property type="molecule type" value="Genomic_DNA"/>
</dbReference>
<dbReference type="Pfam" id="PF17849">
    <property type="entry name" value="OB_Dis3"/>
    <property type="match status" value="1"/>
</dbReference>
<dbReference type="GO" id="GO:0006364">
    <property type="term" value="P:rRNA processing"/>
    <property type="evidence" value="ECO:0007669"/>
    <property type="project" value="UniProtKB-KW"/>
</dbReference>
<dbReference type="Gene3D" id="2.40.50.700">
    <property type="match status" value="1"/>
</dbReference>
<proteinExistence type="inferred from homology"/>
<evidence type="ECO:0000256" key="13">
    <source>
        <dbReference type="ARBA" id="ARBA00022839"/>
    </source>
</evidence>
<keyword evidence="11" id="KW-0378">Hydrolase</keyword>
<comment type="similarity">
    <text evidence="5 18">Belongs to the RNR ribonuclease family.</text>
</comment>
<dbReference type="InterPro" id="IPR033771">
    <property type="entry name" value="Rrp44_CSD1"/>
</dbReference>
<dbReference type="PROSITE" id="PS01175">
    <property type="entry name" value="RIBONUCLEASE_II"/>
    <property type="match status" value="1"/>
</dbReference>
<dbReference type="OMA" id="VIRIDGW"/>
<keyword evidence="10" id="KW-0540">Nuclease</keyword>
<feature type="domain" description="RNB" evidence="19">
    <location>
        <begin position="466"/>
        <end position="790"/>
    </location>
</feature>
<keyword evidence="14" id="KW-0460">Magnesium</keyword>
<evidence type="ECO:0000256" key="6">
    <source>
        <dbReference type="ARBA" id="ARBA00012163"/>
    </source>
</evidence>
<evidence type="ECO:0000256" key="5">
    <source>
        <dbReference type="ARBA" id="ARBA00005785"/>
    </source>
</evidence>
<dbReference type="Pfam" id="PF00773">
    <property type="entry name" value="RNB"/>
    <property type="match status" value="1"/>
</dbReference>
<evidence type="ECO:0000256" key="9">
    <source>
        <dbReference type="ARBA" id="ARBA00022552"/>
    </source>
</evidence>
<dbReference type="GO" id="GO:0000956">
    <property type="term" value="P:nuclear-transcribed mRNA catabolic process"/>
    <property type="evidence" value="ECO:0007669"/>
    <property type="project" value="UniProtKB-ARBA"/>
</dbReference>
<comment type="subcellular location">
    <subcellularLocation>
        <location evidence="4">Cytoplasm</location>
    </subcellularLocation>
    <subcellularLocation>
        <location evidence="3">Nucleus</location>
    </subcellularLocation>
</comment>
<keyword evidence="13" id="KW-0269">Exonuclease</keyword>
<evidence type="ECO:0000256" key="15">
    <source>
        <dbReference type="ARBA" id="ARBA00022884"/>
    </source>
</evidence>
<dbReference type="AlphaFoldDB" id="D2V5N5"/>
<organism evidence="21">
    <name type="scientific">Naegleria gruberi</name>
    <name type="common">Amoeba</name>
    <dbReference type="NCBI Taxonomy" id="5762"/>
    <lineage>
        <taxon>Eukaryota</taxon>
        <taxon>Discoba</taxon>
        <taxon>Heterolobosea</taxon>
        <taxon>Tetramitia</taxon>
        <taxon>Eutetramitia</taxon>
        <taxon>Vahlkampfiidae</taxon>
        <taxon>Naegleria</taxon>
    </lineage>
</organism>
<dbReference type="InterPro" id="IPR041505">
    <property type="entry name" value="Dis3_CSD2"/>
</dbReference>
<feature type="non-terminal residue" evidence="20">
    <location>
        <position position="880"/>
    </location>
</feature>
<dbReference type="SUPFAM" id="SSF50249">
    <property type="entry name" value="Nucleic acid-binding proteins"/>
    <property type="match status" value="2"/>
</dbReference>
<dbReference type="OrthoDB" id="372421at2759"/>
<dbReference type="CDD" id="cd09862">
    <property type="entry name" value="PIN_Rrp44-like"/>
    <property type="match status" value="1"/>
</dbReference>